<dbReference type="Gene3D" id="3.40.50.720">
    <property type="entry name" value="NAD(P)-binding Rossmann-like Domain"/>
    <property type="match status" value="3"/>
</dbReference>
<dbReference type="InterPro" id="IPR007698">
    <property type="entry name" value="AlaDH/PNT_NAD(H)-bd"/>
</dbReference>
<gene>
    <name evidence="1" type="ORF">BW732_08670</name>
</gene>
<dbReference type="InterPro" id="IPR007886">
    <property type="entry name" value="AlaDH/PNT_N"/>
</dbReference>
<dbReference type="PANTHER" id="PTHR42795">
    <property type="entry name" value="ALANINE DEHYDROGENASE"/>
    <property type="match status" value="1"/>
</dbReference>
<dbReference type="Pfam" id="PF01262">
    <property type="entry name" value="AlaDh_PNT_C"/>
    <property type="match status" value="1"/>
</dbReference>
<dbReference type="SUPFAM" id="SSF51735">
    <property type="entry name" value="NAD(P)-binding Rossmann-fold domains"/>
    <property type="match status" value="1"/>
</dbReference>
<evidence type="ECO:0000313" key="2">
    <source>
        <dbReference type="Proteomes" id="UP000188246"/>
    </source>
</evidence>
<dbReference type="EMBL" id="CP019609">
    <property type="protein sequence ID" value="AQP54288.1"/>
    <property type="molecule type" value="Genomic_DNA"/>
</dbReference>
<dbReference type="SMART" id="SM01003">
    <property type="entry name" value="AlaDh_PNT_N"/>
    <property type="match status" value="1"/>
</dbReference>
<keyword evidence="2" id="KW-1185">Reference proteome</keyword>
<organism evidence="1 2">
    <name type="scientific">Vagococcus penaei</name>
    <dbReference type="NCBI Taxonomy" id="633807"/>
    <lineage>
        <taxon>Bacteria</taxon>
        <taxon>Bacillati</taxon>
        <taxon>Bacillota</taxon>
        <taxon>Bacilli</taxon>
        <taxon>Lactobacillales</taxon>
        <taxon>Enterococcaceae</taxon>
        <taxon>Vagococcus</taxon>
    </lineage>
</organism>
<evidence type="ECO:0000313" key="1">
    <source>
        <dbReference type="EMBL" id="AQP54288.1"/>
    </source>
</evidence>
<proteinExistence type="predicted"/>
<dbReference type="SUPFAM" id="SSF52283">
    <property type="entry name" value="Formate/glycerate dehydrogenase catalytic domain-like"/>
    <property type="match status" value="1"/>
</dbReference>
<dbReference type="Proteomes" id="UP000188246">
    <property type="component" value="Chromosome"/>
</dbReference>
<dbReference type="InterPro" id="IPR036291">
    <property type="entry name" value="NAD(P)-bd_dom_sf"/>
</dbReference>
<dbReference type="AlphaFoldDB" id="A0A1Q2D7D3"/>
<dbReference type="GO" id="GO:0005886">
    <property type="term" value="C:plasma membrane"/>
    <property type="evidence" value="ECO:0007669"/>
    <property type="project" value="TreeGrafter"/>
</dbReference>
<dbReference type="RefSeq" id="WP_077276364.1">
    <property type="nucleotide sequence ID" value="NZ_CP019609.1"/>
</dbReference>
<protein>
    <submittedName>
        <fullName evidence="1">N(5)-(Carboxyethyl)ornithine synthase</fullName>
    </submittedName>
</protein>
<dbReference type="PANTHER" id="PTHR42795:SF1">
    <property type="entry name" value="ALANINE DEHYDROGENASE"/>
    <property type="match status" value="1"/>
</dbReference>
<sequence length="313" mass="35890">MKLGFIKSSFPNEQRVSLLPKHIKDFKNDIFIETGFGDSLNISDEEYRKKGVTILERSEIFFTCKAIFSLKLIQPSDYEYIRNNQIIIGWTHPKGSGKSFMINQAIPKKLVVVDLDNKRPKVFYDGKEYLPKWIPTDFIYQNSFYAGYAGTIHALISYGLFPTHEEKIAVLGSGNVSQGSFHAISKFSDNVRMFYRKTIPEFKEQIEKFDIIINGIDVGSEGVAIVTKKERKKIKEGCLIIDVAADVGNTIEDTDFTTIDNPIRYDSINKHYFYAVSNTPTLVYRNVSEVISEKFSKYIYAPKIEMFLDLIET</sequence>
<dbReference type="OrthoDB" id="9804592at2"/>
<dbReference type="GO" id="GO:0000286">
    <property type="term" value="F:alanine dehydrogenase activity"/>
    <property type="evidence" value="ECO:0007669"/>
    <property type="project" value="TreeGrafter"/>
</dbReference>
<dbReference type="GO" id="GO:0006524">
    <property type="term" value="P:alanine catabolic process"/>
    <property type="evidence" value="ECO:0007669"/>
    <property type="project" value="TreeGrafter"/>
</dbReference>
<dbReference type="Pfam" id="PF05222">
    <property type="entry name" value="AlaDh_PNT_N"/>
    <property type="match status" value="1"/>
</dbReference>
<accession>A0A1Q2D7D3</accession>
<dbReference type="SMART" id="SM01002">
    <property type="entry name" value="AlaDh_PNT_C"/>
    <property type="match status" value="1"/>
</dbReference>
<name>A0A1Q2D7D3_9ENTE</name>
<dbReference type="KEGG" id="vpi:BW732_08670"/>
<reference evidence="1 2" key="1">
    <citation type="journal article" date="2010" name="Int. J. Syst. Evol. Microbiol.">
        <title>Vagococcus penaei sp. nov., isolated from spoilage microbiota of cooked shrimp (Penaeus vannamei).</title>
        <authorList>
            <person name="Jaffres E."/>
            <person name="Prevost H."/>
            <person name="Rossero A."/>
            <person name="Joffraud J.J."/>
            <person name="Dousset X."/>
        </authorList>
    </citation>
    <scope>NUCLEOTIDE SEQUENCE [LARGE SCALE GENOMIC DNA]</scope>
    <source>
        <strain evidence="1 2">CD276</strain>
    </source>
</reference>